<dbReference type="GO" id="GO:0008168">
    <property type="term" value="F:methyltransferase activity"/>
    <property type="evidence" value="ECO:0007669"/>
    <property type="project" value="UniProtKB-KW"/>
</dbReference>
<dbReference type="InterPro" id="IPR041698">
    <property type="entry name" value="Methyltransf_25"/>
</dbReference>
<gene>
    <name evidence="5" type="ORF">EST54_28895</name>
</gene>
<protein>
    <submittedName>
        <fullName evidence="5">Class I SAM-dependent methyltransferase</fullName>
    </submittedName>
</protein>
<dbReference type="CDD" id="cd02440">
    <property type="entry name" value="AdoMet_MTases"/>
    <property type="match status" value="1"/>
</dbReference>
<dbReference type="PANTHER" id="PTHR43464">
    <property type="entry name" value="METHYLTRANSFERASE"/>
    <property type="match status" value="1"/>
</dbReference>
<dbReference type="GO" id="GO:0032259">
    <property type="term" value="P:methylation"/>
    <property type="evidence" value="ECO:0007669"/>
    <property type="project" value="UniProtKB-KW"/>
</dbReference>
<keyword evidence="3" id="KW-0949">S-adenosyl-L-methionine</keyword>
<dbReference type="Pfam" id="PF13649">
    <property type="entry name" value="Methyltransf_25"/>
    <property type="match status" value="1"/>
</dbReference>
<organism evidence="5 6">
    <name type="scientific">Streptomyces sioyaensis</name>
    <dbReference type="NCBI Taxonomy" id="67364"/>
    <lineage>
        <taxon>Bacteria</taxon>
        <taxon>Bacillati</taxon>
        <taxon>Actinomycetota</taxon>
        <taxon>Actinomycetes</taxon>
        <taxon>Kitasatosporales</taxon>
        <taxon>Streptomycetaceae</taxon>
        <taxon>Streptomyces</taxon>
    </lineage>
</organism>
<dbReference type="RefSeq" id="WP_129250660.1">
    <property type="nucleotide sequence ID" value="NZ_JABZEL010000008.1"/>
</dbReference>
<dbReference type="Proteomes" id="UP000289482">
    <property type="component" value="Unassembled WGS sequence"/>
</dbReference>
<name>A0A4Q1QU97_9ACTN</name>
<evidence type="ECO:0000313" key="6">
    <source>
        <dbReference type="Proteomes" id="UP000289482"/>
    </source>
</evidence>
<reference evidence="5 6" key="1">
    <citation type="submission" date="2019-01" db="EMBL/GenBank/DDBJ databases">
        <title>Draft genome sequences of the type strain Streptomyces sioyaensis DSM 40032 and its novel strain, TM32, a thermotolerant antibiotics-producing actinobacterium.</title>
        <authorList>
            <person name="Nakaew N."/>
            <person name="Lumyong S."/>
            <person name="Sloan W.T."/>
            <person name="Sungthong R."/>
        </authorList>
    </citation>
    <scope>NUCLEOTIDE SEQUENCE [LARGE SCALE GENOMIC DNA]</scope>
    <source>
        <strain evidence="5 6">DSM 40032</strain>
    </source>
</reference>
<dbReference type="Gene3D" id="3.40.50.150">
    <property type="entry name" value="Vaccinia Virus protein VP39"/>
    <property type="match status" value="1"/>
</dbReference>
<keyword evidence="6" id="KW-1185">Reference proteome</keyword>
<accession>A0A4Q1QU97</accession>
<sequence>MSQGAAGDDGTLPPDEVAAGNTAQAQAWNGQDGQHWARRREHLEERYRRLTPRLMAAAGIRADSRVLDVGCGSGGTSLAAGRAAPEGSVLGVDLSRPMLAEARQQAAAAGLSQVTFAKGDAQIHRFADGAFDVVLSRCGVMFFADPRAAFRNLARALRPGGRLAFLCWRELRENAYLTVPFAALAPYVQLPDLGAPGEPGPFSLAAADRITALLGGAGFEEISLTALDEPMWMGTDADDAVASLTTMPMAQEMLSGVDEETGTRARAALRDAMTAHLGPDGVTLGSAAWLVTARRR</sequence>
<evidence type="ECO:0000259" key="4">
    <source>
        <dbReference type="Pfam" id="PF13649"/>
    </source>
</evidence>
<dbReference type="AlphaFoldDB" id="A0A4Q1QU97"/>
<dbReference type="SUPFAM" id="SSF53335">
    <property type="entry name" value="S-adenosyl-L-methionine-dependent methyltransferases"/>
    <property type="match status" value="1"/>
</dbReference>
<evidence type="ECO:0000256" key="1">
    <source>
        <dbReference type="ARBA" id="ARBA00022603"/>
    </source>
</evidence>
<dbReference type="GeneID" id="95781915"/>
<dbReference type="EMBL" id="SDIF01000128">
    <property type="protein sequence ID" value="RXS59820.1"/>
    <property type="molecule type" value="Genomic_DNA"/>
</dbReference>
<keyword evidence="2 5" id="KW-0808">Transferase</keyword>
<feature type="domain" description="Methyltransferase" evidence="4">
    <location>
        <begin position="66"/>
        <end position="161"/>
    </location>
</feature>
<evidence type="ECO:0000256" key="3">
    <source>
        <dbReference type="ARBA" id="ARBA00022691"/>
    </source>
</evidence>
<proteinExistence type="predicted"/>
<evidence type="ECO:0000313" key="5">
    <source>
        <dbReference type="EMBL" id="RXS59820.1"/>
    </source>
</evidence>
<evidence type="ECO:0000256" key="2">
    <source>
        <dbReference type="ARBA" id="ARBA00022679"/>
    </source>
</evidence>
<dbReference type="PANTHER" id="PTHR43464:SF19">
    <property type="entry name" value="UBIQUINONE BIOSYNTHESIS O-METHYLTRANSFERASE, MITOCHONDRIAL"/>
    <property type="match status" value="1"/>
</dbReference>
<dbReference type="InterPro" id="IPR029063">
    <property type="entry name" value="SAM-dependent_MTases_sf"/>
</dbReference>
<comment type="caution">
    <text evidence="5">The sequence shown here is derived from an EMBL/GenBank/DDBJ whole genome shotgun (WGS) entry which is preliminary data.</text>
</comment>
<keyword evidence="1 5" id="KW-0489">Methyltransferase</keyword>